<proteinExistence type="predicted"/>
<dbReference type="EMBL" id="LXQA010149286">
    <property type="protein sequence ID" value="MCI25768.1"/>
    <property type="molecule type" value="Genomic_DNA"/>
</dbReference>
<dbReference type="Proteomes" id="UP000265520">
    <property type="component" value="Unassembled WGS sequence"/>
</dbReference>
<dbReference type="AlphaFoldDB" id="A0A392QNF8"/>
<organism evidence="1 2">
    <name type="scientific">Trifolium medium</name>
    <dbReference type="NCBI Taxonomy" id="97028"/>
    <lineage>
        <taxon>Eukaryota</taxon>
        <taxon>Viridiplantae</taxon>
        <taxon>Streptophyta</taxon>
        <taxon>Embryophyta</taxon>
        <taxon>Tracheophyta</taxon>
        <taxon>Spermatophyta</taxon>
        <taxon>Magnoliopsida</taxon>
        <taxon>eudicotyledons</taxon>
        <taxon>Gunneridae</taxon>
        <taxon>Pentapetalae</taxon>
        <taxon>rosids</taxon>
        <taxon>fabids</taxon>
        <taxon>Fabales</taxon>
        <taxon>Fabaceae</taxon>
        <taxon>Papilionoideae</taxon>
        <taxon>50 kb inversion clade</taxon>
        <taxon>NPAAA clade</taxon>
        <taxon>Hologalegina</taxon>
        <taxon>IRL clade</taxon>
        <taxon>Trifolieae</taxon>
        <taxon>Trifolium</taxon>
    </lineage>
</organism>
<sequence>MKERGATDRETAASWWRVAAVPAACGVVTAVCSGGGESGSRGGRRN</sequence>
<accession>A0A392QNF8</accession>
<evidence type="ECO:0000313" key="2">
    <source>
        <dbReference type="Proteomes" id="UP000265520"/>
    </source>
</evidence>
<name>A0A392QNF8_9FABA</name>
<evidence type="ECO:0000313" key="1">
    <source>
        <dbReference type="EMBL" id="MCI25768.1"/>
    </source>
</evidence>
<comment type="caution">
    <text evidence="1">The sequence shown here is derived from an EMBL/GenBank/DDBJ whole genome shotgun (WGS) entry which is preliminary data.</text>
</comment>
<protein>
    <submittedName>
        <fullName evidence="1">Uncharacterized protein</fullName>
    </submittedName>
</protein>
<keyword evidence="2" id="KW-1185">Reference proteome</keyword>
<reference evidence="1 2" key="1">
    <citation type="journal article" date="2018" name="Front. Plant Sci.">
        <title>Red Clover (Trifolium pratense) and Zigzag Clover (T. medium) - A Picture of Genomic Similarities and Differences.</title>
        <authorList>
            <person name="Dluhosova J."/>
            <person name="Istvanek J."/>
            <person name="Nedelnik J."/>
            <person name="Repkova J."/>
        </authorList>
    </citation>
    <scope>NUCLEOTIDE SEQUENCE [LARGE SCALE GENOMIC DNA]</scope>
    <source>
        <strain evidence="2">cv. 10/8</strain>
        <tissue evidence="1">Leaf</tissue>
    </source>
</reference>